<name>C0NNQ2_AJECG</name>
<proteinExistence type="predicted"/>
<dbReference type="HOGENOM" id="CLU_2145144_0_0_1"/>
<dbReference type="Proteomes" id="UP000001631">
    <property type="component" value="Unassembled WGS sequence"/>
</dbReference>
<gene>
    <name evidence="1" type="ORF">HCBG_04782</name>
</gene>
<dbReference type="GeneID" id="69037798"/>
<protein>
    <submittedName>
        <fullName evidence="1">Uncharacterized protein</fullName>
    </submittedName>
</protein>
<organism evidence="1 2">
    <name type="scientific">Ajellomyces capsulatus (strain G186AR / H82 / ATCC MYA-2454 / RMSCC 2432)</name>
    <name type="common">Darling's disease fungus</name>
    <name type="synonym">Histoplasma capsulatum</name>
    <dbReference type="NCBI Taxonomy" id="447093"/>
    <lineage>
        <taxon>Eukaryota</taxon>
        <taxon>Fungi</taxon>
        <taxon>Dikarya</taxon>
        <taxon>Ascomycota</taxon>
        <taxon>Pezizomycotina</taxon>
        <taxon>Eurotiomycetes</taxon>
        <taxon>Eurotiomycetidae</taxon>
        <taxon>Onygenales</taxon>
        <taxon>Ajellomycetaceae</taxon>
        <taxon>Histoplasma</taxon>
    </lineage>
</organism>
<dbReference type="EMBL" id="GG663368">
    <property type="protein sequence ID" value="EEH06562.1"/>
    <property type="molecule type" value="Genomic_DNA"/>
</dbReference>
<keyword evidence="2" id="KW-1185">Reference proteome</keyword>
<evidence type="ECO:0000313" key="1">
    <source>
        <dbReference type="EMBL" id="EEH06562.1"/>
    </source>
</evidence>
<reference evidence="1" key="1">
    <citation type="submission" date="2009-02" db="EMBL/GenBank/DDBJ databases">
        <title>The Genome Sequence of Ajellomyces capsulatus strain G186AR.</title>
        <authorList>
            <consortium name="The Broad Institute Genome Sequencing Platform"/>
            <person name="Champion M."/>
            <person name="Cuomo C."/>
            <person name="Ma L.-J."/>
            <person name="Henn M.R."/>
            <person name="Sil A."/>
            <person name="Goldman B."/>
            <person name="Young S.K."/>
            <person name="Kodira C.D."/>
            <person name="Zeng Q."/>
            <person name="Koehrsen M."/>
            <person name="Alvarado L."/>
            <person name="Berlin A."/>
            <person name="Borenstein D."/>
            <person name="Chen Z."/>
            <person name="Engels R."/>
            <person name="Freedman E."/>
            <person name="Gellesch M."/>
            <person name="Goldberg J."/>
            <person name="Griggs A."/>
            <person name="Gujja S."/>
            <person name="Heiman D."/>
            <person name="Hepburn T."/>
            <person name="Howarth C."/>
            <person name="Jen D."/>
            <person name="Larson L."/>
            <person name="Lewis B."/>
            <person name="Mehta T."/>
            <person name="Park D."/>
            <person name="Pearson M."/>
            <person name="Roberts A."/>
            <person name="Saif S."/>
            <person name="Shea T."/>
            <person name="Shenoy N."/>
            <person name="Sisk P."/>
            <person name="Stolte C."/>
            <person name="Sykes S."/>
            <person name="Walk T."/>
            <person name="White J."/>
            <person name="Yandava C."/>
            <person name="Klein B."/>
            <person name="McEwen J.G."/>
            <person name="Puccia R."/>
            <person name="Goldman G.H."/>
            <person name="Felipe M.S."/>
            <person name="Nino-Vega G."/>
            <person name="San-Blas G."/>
            <person name="Taylor J."/>
            <person name="Mendoza L."/>
            <person name="Galagan J."/>
            <person name="Nusbaum C."/>
            <person name="Birren B."/>
        </authorList>
    </citation>
    <scope>NUCLEOTIDE SEQUENCE</scope>
    <source>
        <strain evidence="1">G186AR</strain>
    </source>
</reference>
<sequence length="112" mass="12794">MTDTPDMKKLTAPRSSICSGWFPSRPDWCQAPPGMWGRFGMPMLKLLRSTVGWCGVSHPRVSDLGRVPCSLPSSVVKHRLWSGNQQSIIRYQSREWSEQQLGIERFKLNCDE</sequence>
<evidence type="ECO:0000313" key="2">
    <source>
        <dbReference type="Proteomes" id="UP000001631"/>
    </source>
</evidence>
<dbReference type="RefSeq" id="XP_045287043.1">
    <property type="nucleotide sequence ID" value="XM_045431831.1"/>
</dbReference>
<accession>C0NNQ2</accession>
<dbReference type="AlphaFoldDB" id="C0NNQ2"/>
<dbReference type="InParanoid" id="C0NNQ2"/>